<protein>
    <submittedName>
        <fullName evidence="12">NADH-ubiquinone oxidoreductase-F iron-sulfur binding region domain-containing protein</fullName>
    </submittedName>
</protein>
<evidence type="ECO:0000256" key="7">
    <source>
        <dbReference type="ARBA" id="ARBA00022723"/>
    </source>
</evidence>
<keyword evidence="9" id="KW-0411">Iron-sulfur</keyword>
<dbReference type="RefSeq" id="WP_304600014.1">
    <property type="nucleotide sequence ID" value="NZ_JAUQYP010000001.1"/>
</dbReference>
<comment type="cofactor">
    <cofactor evidence="2">
        <name>[4Fe-4S] cluster</name>
        <dbReference type="ChEBI" id="CHEBI:49883"/>
    </cofactor>
</comment>
<comment type="similarity">
    <text evidence="3">Belongs to the complex I 51 kDa subunit family.</text>
</comment>
<feature type="domain" description="NADH-ubiquinone oxidoreductase 51kDa subunit FMN-binding" evidence="10">
    <location>
        <begin position="62"/>
        <end position="217"/>
    </location>
</feature>
<dbReference type="Pfam" id="PF01512">
    <property type="entry name" value="Complex1_51K"/>
    <property type="match status" value="1"/>
</dbReference>
<evidence type="ECO:0000256" key="4">
    <source>
        <dbReference type="ARBA" id="ARBA00022485"/>
    </source>
</evidence>
<dbReference type="Pfam" id="PF10589">
    <property type="entry name" value="NADH_4Fe-4S"/>
    <property type="match status" value="1"/>
</dbReference>
<dbReference type="PANTHER" id="PTHR11780">
    <property type="entry name" value="NADH-UBIQUINONE OXIDOREDUCTASE FLAVOPROTEIN 1 NDUFV1"/>
    <property type="match status" value="1"/>
</dbReference>
<dbReference type="InterPro" id="IPR050837">
    <property type="entry name" value="ComplexI_51kDa_subunit"/>
</dbReference>
<evidence type="ECO:0000256" key="1">
    <source>
        <dbReference type="ARBA" id="ARBA00001917"/>
    </source>
</evidence>
<dbReference type="Gene3D" id="3.10.20.600">
    <property type="match status" value="1"/>
</dbReference>
<keyword evidence="8" id="KW-0408">Iron</keyword>
<dbReference type="EMBL" id="JAUQYP010000001">
    <property type="protein sequence ID" value="MDO8106341.1"/>
    <property type="molecule type" value="Genomic_DNA"/>
</dbReference>
<keyword evidence="4" id="KW-0004">4Fe-4S</keyword>
<dbReference type="PANTHER" id="PTHR11780:SF10">
    <property type="entry name" value="NADH DEHYDROGENASE [UBIQUINONE] FLAVOPROTEIN 1, MITOCHONDRIAL"/>
    <property type="match status" value="1"/>
</dbReference>
<evidence type="ECO:0000256" key="8">
    <source>
        <dbReference type="ARBA" id="ARBA00023004"/>
    </source>
</evidence>
<accession>A0ABT9D7D5</accession>
<evidence type="ECO:0000259" key="11">
    <source>
        <dbReference type="Pfam" id="PF10589"/>
    </source>
</evidence>
<evidence type="ECO:0000313" key="12">
    <source>
        <dbReference type="EMBL" id="MDO8106341.1"/>
    </source>
</evidence>
<sequence length="412" mass="42313">MSETAVAGTGVRAARLLLTDAVLPAHGPAEPTDPTPAEGWRSHLAAFGPRPGGTPALVAALERSRLTGQGGAHVPVAAKWRRTLAGHGPLTLVANGAESEPVAAKDGTLLRQRPHLVIDGLLLAAEALGAQRAVIWLHGDDLGARRALRIALAERPWEGTAPSVELLDGPVHYLAGEASAIAQAAAGGPALPTVRRREVPGRPRTLVHNVETLARIALLARDVEETGTRLVTVLGNGRAVVEVESATTFTELLADLGWTEAPQAVLLGGYGGLWASWSRVAHLSVDEAALRREGLSLGAGVVAPLGAWACGIHQTARLVDYLASMSARQCGPCVFGLPALGERLGALAVGSADVGRLLDDAASIEGRGACHHPDGATRLVASAVSTFADDVAAHSAGRPCGSGALAWPELAL</sequence>
<dbReference type="Proteomes" id="UP001232536">
    <property type="component" value="Unassembled WGS sequence"/>
</dbReference>
<dbReference type="InterPro" id="IPR037207">
    <property type="entry name" value="Nuop51_4Fe4S-bd_sf"/>
</dbReference>
<evidence type="ECO:0000256" key="6">
    <source>
        <dbReference type="ARBA" id="ARBA00022643"/>
    </source>
</evidence>
<feature type="domain" description="NADH-ubiquinone oxidoreductase 51kDa subunit iron-sulphur binding" evidence="11">
    <location>
        <begin position="315"/>
        <end position="394"/>
    </location>
</feature>
<dbReference type="InterPro" id="IPR019575">
    <property type="entry name" value="Nuop51_4Fe4S-bd"/>
</dbReference>
<keyword evidence="5" id="KW-0285">Flavoprotein</keyword>
<dbReference type="Gene3D" id="3.40.50.11540">
    <property type="entry name" value="NADH-ubiquinone oxidoreductase 51kDa subunit"/>
    <property type="match status" value="1"/>
</dbReference>
<dbReference type="InterPro" id="IPR011538">
    <property type="entry name" value="Nuo51_FMN-bd"/>
</dbReference>
<evidence type="ECO:0000256" key="3">
    <source>
        <dbReference type="ARBA" id="ARBA00007523"/>
    </source>
</evidence>
<evidence type="ECO:0000313" key="13">
    <source>
        <dbReference type="Proteomes" id="UP001232536"/>
    </source>
</evidence>
<comment type="cofactor">
    <cofactor evidence="1">
        <name>FMN</name>
        <dbReference type="ChEBI" id="CHEBI:58210"/>
    </cofactor>
</comment>
<organism evidence="12 13">
    <name type="scientific">Actinotalea lenta</name>
    <dbReference type="NCBI Taxonomy" id="3064654"/>
    <lineage>
        <taxon>Bacteria</taxon>
        <taxon>Bacillati</taxon>
        <taxon>Actinomycetota</taxon>
        <taxon>Actinomycetes</taxon>
        <taxon>Micrococcales</taxon>
        <taxon>Cellulomonadaceae</taxon>
        <taxon>Actinotalea</taxon>
    </lineage>
</organism>
<dbReference type="SUPFAM" id="SSF140490">
    <property type="entry name" value="Nqo1C-terminal domain-like"/>
    <property type="match status" value="1"/>
</dbReference>
<evidence type="ECO:0000256" key="5">
    <source>
        <dbReference type="ARBA" id="ARBA00022630"/>
    </source>
</evidence>
<evidence type="ECO:0000259" key="10">
    <source>
        <dbReference type="Pfam" id="PF01512"/>
    </source>
</evidence>
<reference evidence="12 13" key="1">
    <citation type="submission" date="2023-07" db="EMBL/GenBank/DDBJ databases">
        <title>Description of novel actinomycetes strains, isolated from tidal flat sediment.</title>
        <authorList>
            <person name="Lu C."/>
        </authorList>
    </citation>
    <scope>NUCLEOTIDE SEQUENCE [LARGE SCALE GENOMIC DNA]</scope>
    <source>
        <strain evidence="12 13">SYSU T00b441</strain>
    </source>
</reference>
<dbReference type="InterPro" id="IPR037225">
    <property type="entry name" value="Nuo51_FMN-bd_sf"/>
</dbReference>
<gene>
    <name evidence="12" type="ORF">Q6348_03925</name>
</gene>
<evidence type="ECO:0000256" key="2">
    <source>
        <dbReference type="ARBA" id="ARBA00001966"/>
    </source>
</evidence>
<evidence type="ECO:0000256" key="9">
    <source>
        <dbReference type="ARBA" id="ARBA00023014"/>
    </source>
</evidence>
<keyword evidence="13" id="KW-1185">Reference proteome</keyword>
<dbReference type="Gene3D" id="1.20.1440.230">
    <property type="entry name" value="NADH-ubiquinone oxidoreductase 51kDa subunit, iron-sulphur binding domain"/>
    <property type="match status" value="1"/>
</dbReference>
<proteinExistence type="inferred from homology"/>
<comment type="caution">
    <text evidence="12">The sequence shown here is derived from an EMBL/GenBank/DDBJ whole genome shotgun (WGS) entry which is preliminary data.</text>
</comment>
<name>A0ABT9D7D5_9CELL</name>
<keyword evidence="6" id="KW-0288">FMN</keyword>
<dbReference type="SUPFAM" id="SSF142019">
    <property type="entry name" value="Nqo1 FMN-binding domain-like"/>
    <property type="match status" value="1"/>
</dbReference>
<keyword evidence="7" id="KW-0479">Metal-binding</keyword>